<evidence type="ECO:0000313" key="3">
    <source>
        <dbReference type="Proteomes" id="UP000478052"/>
    </source>
</evidence>
<sequence>ASNETSGGNVETGIETPCSKHKNQLIEAASGAFTSSTNEFQDIISGSEIVDNSTDEIIQQDVDVLNGIEDSENSFKSWVDSIHIDSINYKEEGTDLNPLYLPSIIPLIKKEIKMLPLWSGIMIPIFGYGSLTKSSAAVESTFHKLKNVIFKDIDLPTTLETFIERRLTSLKGSALLYYNDIEKCTSPISEDPINNNSAENDPMVNSVCTFSKPVYDIYDCTFHHIDSDTIEVCNDYVPPPNHKKVVNNEENNNLLDGNSDKSSTSKQTIDEFFAVLNKKELNINNISSTDDSDGSNSNQSLNSGYVFQNNTLTQRNDKLYIQEQPINLKKNSADEQDSGQFKIFYQKHLIDKNDEDTATEKWKRKNHKQTKSYLTPNSNHKHLNLNIKNNNKVLPLLKNGSRAEDLKAINLKGYGKIILTNTCAFDTAVSLFMVAMCDSNKYLNRIDQFPSNSFITFTKTILSNGISVDTYRKRAKIIIETQAPVQTPLKYGQIMYKCDTTFSNLLTCMIPELPTIDDQTICNTCTEKNNQYCQTSYIYNGNFENLVECINERLQKTINICHNNTDNKKCENIKTITPSLSDKHIFIDVLHNDEGLNGPTSHIVKLSEIPSVLTIQNTVYELRGVCSFTGGNLSEVGHYTAYCKRSNGSWELYDDLAMKAIPIKNKTL</sequence>
<gene>
    <name evidence="2" type="ORF">FWK35_00027409</name>
</gene>
<evidence type="ECO:0008006" key="4">
    <source>
        <dbReference type="Google" id="ProtNLM"/>
    </source>
</evidence>
<comment type="caution">
    <text evidence="2">The sequence shown here is derived from an EMBL/GenBank/DDBJ whole genome shotgun (WGS) entry which is preliminary data.</text>
</comment>
<organism evidence="2 3">
    <name type="scientific">Aphis craccivora</name>
    <name type="common">Cowpea aphid</name>
    <dbReference type="NCBI Taxonomy" id="307492"/>
    <lineage>
        <taxon>Eukaryota</taxon>
        <taxon>Metazoa</taxon>
        <taxon>Ecdysozoa</taxon>
        <taxon>Arthropoda</taxon>
        <taxon>Hexapoda</taxon>
        <taxon>Insecta</taxon>
        <taxon>Pterygota</taxon>
        <taxon>Neoptera</taxon>
        <taxon>Paraneoptera</taxon>
        <taxon>Hemiptera</taxon>
        <taxon>Sternorrhyncha</taxon>
        <taxon>Aphidomorpha</taxon>
        <taxon>Aphidoidea</taxon>
        <taxon>Aphididae</taxon>
        <taxon>Aphidini</taxon>
        <taxon>Aphis</taxon>
        <taxon>Aphis</taxon>
    </lineage>
</organism>
<name>A0A6G0YE69_APHCR</name>
<dbReference type="OrthoDB" id="10055366at2759"/>
<evidence type="ECO:0000313" key="2">
    <source>
        <dbReference type="EMBL" id="KAF0753972.1"/>
    </source>
</evidence>
<dbReference type="Gene3D" id="3.90.70.10">
    <property type="entry name" value="Cysteine proteinases"/>
    <property type="match status" value="1"/>
</dbReference>
<feature type="non-terminal residue" evidence="2">
    <location>
        <position position="1"/>
    </location>
</feature>
<dbReference type="AlphaFoldDB" id="A0A6G0YE69"/>
<accession>A0A6G0YE69</accession>
<dbReference type="InterPro" id="IPR038765">
    <property type="entry name" value="Papain-like_cys_pep_sf"/>
</dbReference>
<dbReference type="SUPFAM" id="SSF54001">
    <property type="entry name" value="Cysteine proteinases"/>
    <property type="match status" value="1"/>
</dbReference>
<evidence type="ECO:0000256" key="1">
    <source>
        <dbReference type="SAM" id="MobiDB-lite"/>
    </source>
</evidence>
<feature type="region of interest" description="Disordered" evidence="1">
    <location>
        <begin position="243"/>
        <end position="265"/>
    </location>
</feature>
<dbReference type="EMBL" id="VUJU01004562">
    <property type="protein sequence ID" value="KAF0753972.1"/>
    <property type="molecule type" value="Genomic_DNA"/>
</dbReference>
<protein>
    <recommendedName>
        <fullName evidence="4">USP domain-containing protein</fullName>
    </recommendedName>
</protein>
<reference evidence="2 3" key="1">
    <citation type="submission" date="2019-08" db="EMBL/GenBank/DDBJ databases">
        <title>Whole genome of Aphis craccivora.</title>
        <authorList>
            <person name="Voronova N.V."/>
            <person name="Shulinski R.S."/>
            <person name="Bandarenka Y.V."/>
            <person name="Zhorov D.G."/>
            <person name="Warner D."/>
        </authorList>
    </citation>
    <scope>NUCLEOTIDE SEQUENCE [LARGE SCALE GENOMIC DNA]</scope>
    <source>
        <strain evidence="2">180601</strain>
        <tissue evidence="2">Whole Body</tissue>
    </source>
</reference>
<proteinExistence type="predicted"/>
<keyword evidence="3" id="KW-1185">Reference proteome</keyword>
<dbReference type="Proteomes" id="UP000478052">
    <property type="component" value="Unassembled WGS sequence"/>
</dbReference>
<feature type="non-terminal residue" evidence="2">
    <location>
        <position position="668"/>
    </location>
</feature>